<protein>
    <submittedName>
        <fullName evidence="3">Outer membrane protein TolC</fullName>
    </submittedName>
</protein>
<proteinExistence type="predicted"/>
<keyword evidence="2" id="KW-0732">Signal</keyword>
<dbReference type="GO" id="GO:0015562">
    <property type="term" value="F:efflux transmembrane transporter activity"/>
    <property type="evidence" value="ECO:0007669"/>
    <property type="project" value="InterPro"/>
</dbReference>
<feature type="chain" id="PRO_5020594770" evidence="2">
    <location>
        <begin position="24"/>
        <end position="471"/>
    </location>
</feature>
<keyword evidence="4" id="KW-1185">Reference proteome</keyword>
<evidence type="ECO:0000256" key="1">
    <source>
        <dbReference type="SAM" id="MobiDB-lite"/>
    </source>
</evidence>
<gene>
    <name evidence="3" type="ORF">EDC30_11837</name>
</gene>
<evidence type="ECO:0000256" key="2">
    <source>
        <dbReference type="SAM" id="SignalP"/>
    </source>
</evidence>
<dbReference type="Gene3D" id="1.20.1600.10">
    <property type="entry name" value="Outer membrane efflux proteins (OEP)"/>
    <property type="match status" value="1"/>
</dbReference>
<name>A0A4V2UI51_PAULE</name>
<dbReference type="InterPro" id="IPR010131">
    <property type="entry name" value="MdtP/NodT-like"/>
</dbReference>
<reference evidence="3 4" key="1">
    <citation type="submission" date="2019-03" db="EMBL/GenBank/DDBJ databases">
        <title>Genomic Encyclopedia of Type Strains, Phase IV (KMG-IV): sequencing the most valuable type-strain genomes for metagenomic binning, comparative biology and taxonomic classification.</title>
        <authorList>
            <person name="Goeker M."/>
        </authorList>
    </citation>
    <scope>NUCLEOTIDE SEQUENCE [LARGE SCALE GENOMIC DNA]</scope>
    <source>
        <strain evidence="3 4">DSM 7445</strain>
    </source>
</reference>
<organism evidence="3 4">
    <name type="scientific">Paucimonas lemoignei</name>
    <name type="common">Pseudomonas lemoignei</name>
    <dbReference type="NCBI Taxonomy" id="29443"/>
    <lineage>
        <taxon>Bacteria</taxon>
        <taxon>Pseudomonadati</taxon>
        <taxon>Pseudomonadota</taxon>
        <taxon>Betaproteobacteria</taxon>
        <taxon>Burkholderiales</taxon>
        <taxon>Burkholderiaceae</taxon>
        <taxon>Paucimonas</taxon>
    </lineage>
</organism>
<dbReference type="PANTHER" id="PTHR30203:SF24">
    <property type="entry name" value="BLR4935 PROTEIN"/>
    <property type="match status" value="1"/>
</dbReference>
<dbReference type="SUPFAM" id="SSF56954">
    <property type="entry name" value="Outer membrane efflux proteins (OEP)"/>
    <property type="match status" value="1"/>
</dbReference>
<dbReference type="PROSITE" id="PS51257">
    <property type="entry name" value="PROKAR_LIPOPROTEIN"/>
    <property type="match status" value="1"/>
</dbReference>
<feature type="signal peptide" evidence="2">
    <location>
        <begin position="1"/>
        <end position="23"/>
    </location>
</feature>
<feature type="region of interest" description="Disordered" evidence="1">
    <location>
        <begin position="451"/>
        <end position="471"/>
    </location>
</feature>
<evidence type="ECO:0000313" key="3">
    <source>
        <dbReference type="EMBL" id="TCS33096.1"/>
    </source>
</evidence>
<comment type="caution">
    <text evidence="3">The sequence shown here is derived from an EMBL/GenBank/DDBJ whole genome shotgun (WGS) entry which is preliminary data.</text>
</comment>
<dbReference type="EMBL" id="SLZQ01000018">
    <property type="protein sequence ID" value="TCS33096.1"/>
    <property type="molecule type" value="Genomic_DNA"/>
</dbReference>
<dbReference type="Proteomes" id="UP000295382">
    <property type="component" value="Unassembled WGS sequence"/>
</dbReference>
<sequence>MAMQKHLSSLKAVVSGVALLVLAGCTTFSKDGGMDAVSAMTKERTGQAVQIAKPNADTKPTDETLKQLLGKPLTPDSAVQVALLNNKGLQASFSELGIAEADLVSAGWMRNPSFSFGRMRTGNDVEIERSIMFDVIGLLTIPIRRGIEERRFEQAKLQAASRAVRLATDARKAYFNAVAAQQTAKYMEQVASAAEASAELAKRMAQVGNFSKLDQAREQAFYADATAQVARARHNAAAARERLARLMGVWDEQAAFQLPDRLPDLPKEPKPIQDAETQAMQQRLDIQMTKRGAESTAKALGLSKASRFINVLDIGYQNKSETGASRGNGYEIEVQLPIFDWSGANVAKAEAIYMQAVHRTADTAVRARSEVREAYSAYRTTYDVAKHYRDEVVPLRKKISDEVLLRYNGMLASVFELLADARAQVGSVNAAIEAQRDYWLADTDLQTAINGSGGNNAQLSTPASGEAAQGH</sequence>
<dbReference type="AlphaFoldDB" id="A0A4V2UI51"/>
<accession>A0A4V2UI51</accession>
<evidence type="ECO:0000313" key="4">
    <source>
        <dbReference type="Proteomes" id="UP000295382"/>
    </source>
</evidence>
<dbReference type="PANTHER" id="PTHR30203">
    <property type="entry name" value="OUTER MEMBRANE CATION EFFLUX PROTEIN"/>
    <property type="match status" value="1"/>
</dbReference>
<dbReference type="RefSeq" id="WP_243656857.1">
    <property type="nucleotide sequence ID" value="NZ_SLZQ01000018.1"/>
</dbReference>
<feature type="compositionally biased region" description="Polar residues" evidence="1">
    <location>
        <begin position="451"/>
        <end position="463"/>
    </location>
</feature>